<dbReference type="PANTHER" id="PTHR46268">
    <property type="entry name" value="STRESS RESPONSE PROTEIN NHAX"/>
    <property type="match status" value="1"/>
</dbReference>
<dbReference type="Proteomes" id="UP000597617">
    <property type="component" value="Unassembled WGS sequence"/>
</dbReference>
<dbReference type="RefSeq" id="WP_196281278.1">
    <property type="nucleotide sequence ID" value="NZ_JADQDQ010000002.1"/>
</dbReference>
<evidence type="ECO:0000259" key="2">
    <source>
        <dbReference type="Pfam" id="PF00582"/>
    </source>
</evidence>
<dbReference type="PANTHER" id="PTHR46268:SF6">
    <property type="entry name" value="UNIVERSAL STRESS PROTEIN UP12"/>
    <property type="match status" value="1"/>
</dbReference>
<gene>
    <name evidence="3" type="ORF">I2I05_05820</name>
</gene>
<dbReference type="CDD" id="cd00293">
    <property type="entry name" value="USP-like"/>
    <property type="match status" value="1"/>
</dbReference>
<dbReference type="EMBL" id="JADQDQ010000002">
    <property type="protein sequence ID" value="MBF9236908.1"/>
    <property type="molecule type" value="Genomic_DNA"/>
</dbReference>
<dbReference type="InterPro" id="IPR006016">
    <property type="entry name" value="UspA"/>
</dbReference>
<dbReference type="SUPFAM" id="SSF52402">
    <property type="entry name" value="Adenine nucleotide alpha hydrolases-like"/>
    <property type="match status" value="2"/>
</dbReference>
<dbReference type="Pfam" id="PF00582">
    <property type="entry name" value="Usp"/>
    <property type="match status" value="2"/>
</dbReference>
<feature type="domain" description="UspA" evidence="2">
    <location>
        <begin position="3"/>
        <end position="137"/>
    </location>
</feature>
<evidence type="ECO:0000313" key="3">
    <source>
        <dbReference type="EMBL" id="MBF9236908.1"/>
    </source>
</evidence>
<accession>A0ABS0IEY5</accession>
<keyword evidence="4" id="KW-1185">Reference proteome</keyword>
<comment type="caution">
    <text evidence="3">The sequence shown here is derived from an EMBL/GenBank/DDBJ whole genome shotgun (WGS) entry which is preliminary data.</text>
</comment>
<proteinExistence type="inferred from homology"/>
<evidence type="ECO:0000313" key="4">
    <source>
        <dbReference type="Proteomes" id="UP000597617"/>
    </source>
</evidence>
<sequence>MATLLVLTDFTPAADQALRYATVLAASLEARLLLLHVEPTGLLNPNAFTGKNPERSEPEIQALLDQRCARAERSGVGCGSEMTSGSIAEAVATAVRRHSALLAIAGKPNTEETPDELVESAALSLLRDAPCPVLIVPQAYAHAQVPARVLVAADHEAVTFGGSAAAANTLLRHWQPAVTVTHVSTSAPDATTAPDLAFPQLLLGGVTSVQLRHDTHPEVEQGILAARAAVHADWVVLIARHHSRLSLMFNNSVTARVIFHSSVPVLVVSEA</sequence>
<organism evidence="3 4">
    <name type="scientific">Hymenobacter jeongseonensis</name>
    <dbReference type="NCBI Taxonomy" id="2791027"/>
    <lineage>
        <taxon>Bacteria</taxon>
        <taxon>Pseudomonadati</taxon>
        <taxon>Bacteroidota</taxon>
        <taxon>Cytophagia</taxon>
        <taxon>Cytophagales</taxon>
        <taxon>Hymenobacteraceae</taxon>
        <taxon>Hymenobacter</taxon>
    </lineage>
</organism>
<dbReference type="Gene3D" id="3.40.50.12370">
    <property type="match status" value="1"/>
</dbReference>
<comment type="similarity">
    <text evidence="1">Belongs to the universal stress protein A family.</text>
</comment>
<name>A0ABS0IEY5_9BACT</name>
<protein>
    <submittedName>
        <fullName evidence="3">Universal stress protein</fullName>
    </submittedName>
</protein>
<evidence type="ECO:0000256" key="1">
    <source>
        <dbReference type="ARBA" id="ARBA00008791"/>
    </source>
</evidence>
<reference evidence="3 4" key="1">
    <citation type="submission" date="2020-11" db="EMBL/GenBank/DDBJ databases">
        <authorList>
            <person name="Kim M.K."/>
        </authorList>
    </citation>
    <scope>NUCLEOTIDE SEQUENCE [LARGE SCALE GENOMIC DNA]</scope>
    <source>
        <strain evidence="3 4">BT683</strain>
    </source>
</reference>
<feature type="domain" description="UspA" evidence="2">
    <location>
        <begin position="213"/>
        <end position="268"/>
    </location>
</feature>